<keyword evidence="4" id="KW-0732">Signal</keyword>
<name>A0A0L0BMD8_LUCCU</name>
<dbReference type="InterPro" id="IPR053255">
    <property type="entry name" value="EGF-like_domain"/>
</dbReference>
<feature type="region of interest" description="Disordered" evidence="2">
    <location>
        <begin position="411"/>
        <end position="436"/>
    </location>
</feature>
<keyword evidence="3" id="KW-1133">Transmembrane helix</keyword>
<evidence type="ECO:0000256" key="1">
    <source>
        <dbReference type="PROSITE-ProRule" id="PRU00076"/>
    </source>
</evidence>
<dbReference type="AlphaFoldDB" id="A0A0L0BMD8"/>
<evidence type="ECO:0000313" key="7">
    <source>
        <dbReference type="Proteomes" id="UP000037069"/>
    </source>
</evidence>
<proteinExistence type="predicted"/>
<feature type="compositionally biased region" description="Polar residues" evidence="2">
    <location>
        <begin position="535"/>
        <end position="545"/>
    </location>
</feature>
<dbReference type="OMA" id="NSCTRGY"/>
<keyword evidence="1" id="KW-0245">EGF-like domain</keyword>
<comment type="caution">
    <text evidence="6">The sequence shown here is derived from an EMBL/GenBank/DDBJ whole genome shotgun (WGS) entry which is preliminary data.</text>
</comment>
<dbReference type="PANTHER" id="PTHR24047:SF32">
    <property type="entry name" value="FI01909P-RELATED"/>
    <property type="match status" value="1"/>
</dbReference>
<feature type="domain" description="EGF-like" evidence="5">
    <location>
        <begin position="80"/>
        <end position="115"/>
    </location>
</feature>
<feature type="compositionally biased region" description="Basic residues" evidence="2">
    <location>
        <begin position="510"/>
        <end position="527"/>
    </location>
</feature>
<comment type="caution">
    <text evidence="1">Lacks conserved residue(s) required for the propagation of feature annotation.</text>
</comment>
<evidence type="ECO:0000256" key="4">
    <source>
        <dbReference type="SAM" id="SignalP"/>
    </source>
</evidence>
<keyword evidence="7" id="KW-1185">Reference proteome</keyword>
<dbReference type="PROSITE" id="PS50026">
    <property type="entry name" value="EGF_3"/>
    <property type="match status" value="1"/>
</dbReference>
<feature type="region of interest" description="Disordered" evidence="2">
    <location>
        <begin position="477"/>
        <end position="547"/>
    </location>
</feature>
<dbReference type="InterPro" id="IPR000742">
    <property type="entry name" value="EGF"/>
</dbReference>
<protein>
    <recommendedName>
        <fullName evidence="5">EGF-like domain-containing protein</fullName>
    </recommendedName>
</protein>
<reference evidence="6 7" key="1">
    <citation type="journal article" date="2015" name="Nat. Commun.">
        <title>Lucilia cuprina genome unlocks parasitic fly biology to underpin future interventions.</title>
        <authorList>
            <person name="Anstead C.A."/>
            <person name="Korhonen P.K."/>
            <person name="Young N.D."/>
            <person name="Hall R.S."/>
            <person name="Jex A.R."/>
            <person name="Murali S.C."/>
            <person name="Hughes D.S."/>
            <person name="Lee S.F."/>
            <person name="Perry T."/>
            <person name="Stroehlein A.J."/>
            <person name="Ansell B.R."/>
            <person name="Breugelmans B."/>
            <person name="Hofmann A."/>
            <person name="Qu J."/>
            <person name="Dugan S."/>
            <person name="Lee S.L."/>
            <person name="Chao H."/>
            <person name="Dinh H."/>
            <person name="Han Y."/>
            <person name="Doddapaneni H.V."/>
            <person name="Worley K.C."/>
            <person name="Muzny D.M."/>
            <person name="Ioannidis P."/>
            <person name="Waterhouse R.M."/>
            <person name="Zdobnov E.M."/>
            <person name="James P.J."/>
            <person name="Bagnall N.H."/>
            <person name="Kotze A.C."/>
            <person name="Gibbs R.A."/>
            <person name="Richards S."/>
            <person name="Batterham P."/>
            <person name="Gasser R.B."/>
        </authorList>
    </citation>
    <scope>NUCLEOTIDE SEQUENCE [LARGE SCALE GENOMIC DNA]</scope>
    <source>
        <strain evidence="6 7">LS</strain>
        <tissue evidence="6">Full body</tissue>
    </source>
</reference>
<dbReference type="SMART" id="SM00181">
    <property type="entry name" value="EGF"/>
    <property type="match status" value="8"/>
</dbReference>
<evidence type="ECO:0000259" key="5">
    <source>
        <dbReference type="PROSITE" id="PS50026"/>
    </source>
</evidence>
<dbReference type="EMBL" id="JRES01001649">
    <property type="protein sequence ID" value="KNC21182.1"/>
    <property type="molecule type" value="Genomic_DNA"/>
</dbReference>
<evidence type="ECO:0000256" key="2">
    <source>
        <dbReference type="SAM" id="MobiDB-lite"/>
    </source>
</evidence>
<dbReference type="Proteomes" id="UP000037069">
    <property type="component" value="Unassembled WGS sequence"/>
</dbReference>
<feature type="chain" id="PRO_5005534759" description="EGF-like domain-containing protein" evidence="4">
    <location>
        <begin position="23"/>
        <end position="904"/>
    </location>
</feature>
<dbReference type="OrthoDB" id="18487at2759"/>
<dbReference type="Gene3D" id="2.10.25.10">
    <property type="entry name" value="Laminin"/>
    <property type="match status" value="5"/>
</dbReference>
<feature type="compositionally biased region" description="Basic residues" evidence="2">
    <location>
        <begin position="482"/>
        <end position="501"/>
    </location>
</feature>
<organism evidence="6 7">
    <name type="scientific">Lucilia cuprina</name>
    <name type="common">Green bottle fly</name>
    <name type="synonym">Australian sheep blowfly</name>
    <dbReference type="NCBI Taxonomy" id="7375"/>
    <lineage>
        <taxon>Eukaryota</taxon>
        <taxon>Metazoa</taxon>
        <taxon>Ecdysozoa</taxon>
        <taxon>Arthropoda</taxon>
        <taxon>Hexapoda</taxon>
        <taxon>Insecta</taxon>
        <taxon>Pterygota</taxon>
        <taxon>Neoptera</taxon>
        <taxon>Endopterygota</taxon>
        <taxon>Diptera</taxon>
        <taxon>Brachycera</taxon>
        <taxon>Muscomorpha</taxon>
        <taxon>Oestroidea</taxon>
        <taxon>Calliphoridae</taxon>
        <taxon>Luciliinae</taxon>
        <taxon>Lucilia</taxon>
    </lineage>
</organism>
<dbReference type="PANTHER" id="PTHR24047">
    <property type="entry name" value="FI01909P-RELATED"/>
    <property type="match status" value="1"/>
</dbReference>
<feature type="compositionally biased region" description="Low complexity" evidence="2">
    <location>
        <begin position="417"/>
        <end position="429"/>
    </location>
</feature>
<keyword evidence="3" id="KW-0812">Transmembrane</keyword>
<dbReference type="InterPro" id="IPR009030">
    <property type="entry name" value="Growth_fac_rcpt_cys_sf"/>
</dbReference>
<feature type="signal peptide" evidence="4">
    <location>
        <begin position="1"/>
        <end position="22"/>
    </location>
</feature>
<dbReference type="SUPFAM" id="SSF57184">
    <property type="entry name" value="Growth factor receptor domain"/>
    <property type="match status" value="2"/>
</dbReference>
<feature type="disulfide bond" evidence="1">
    <location>
        <begin position="105"/>
        <end position="114"/>
    </location>
</feature>
<dbReference type="Gene3D" id="2.170.300.10">
    <property type="entry name" value="Tie2 ligand-binding domain superfamily"/>
    <property type="match status" value="1"/>
</dbReference>
<evidence type="ECO:0000313" key="6">
    <source>
        <dbReference type="EMBL" id="KNC21182.1"/>
    </source>
</evidence>
<dbReference type="PROSITE" id="PS00022">
    <property type="entry name" value="EGF_1"/>
    <property type="match status" value="2"/>
</dbReference>
<evidence type="ECO:0000256" key="3">
    <source>
        <dbReference type="SAM" id="Phobius"/>
    </source>
</evidence>
<keyword evidence="3" id="KW-0472">Membrane</keyword>
<sequence length="904" mass="100631">MIVYFNFCWFLYLLQNITKTRTIRFCCSGYEGNISINDTVCKPVCRGGCGRGYCLKPDECSCEPGYMGKHCTQRCDHDHWGLECKNQCLCHNGAACDNKSGICHCTIGWTGEFCEQPCPMGTHGVMCRKACECDNKLCHPQTGACDNPLEPTIAPNATHVMIATLNSTIVNITHNLDRIAKNIVTIATSTTENINLALPPQILELTTVKTIPEVIVIKQEEPPHTPKIIVHQQGSGLLENLHGAAKTPEVIHVITNWPSGTQPHHNLTQEEKINLAGFGIHGGSQSKEETFKSTENHTADHENSVLTTLLVILLIIMVAIGIGFLYVYRRYHLQKAQVEAALAARNVSLVPGVNAPIVITPPPLPPHTNEQHLKEMGGSGLGGGGTLNKSFLKPLPDLPAFTQMVRNKIEGPDLYDSPSNTSSLTSQTPTPTPYAYARKESLYSMVTPKSRKGSMDSHLYDEIRYPTALHQQNHLNTSNMYPHHHQQQQQHHQQHHHHQQQQHHTQQQHPQHHQGSHHQHHHHHHHQQQQQQQHPSNHLTTPTTHHVSHLIIPPQNSKYLQVPQISHTSHKVLKPIFAKLSSWDLTLYESIHDTENKCFEEKPAFYYQTKEYLPVQGNGSSPFYHRFEVCCEGYKRSPRDWQKCIPDCSHTSPDNCRNGFCRSPENCECFDGFVKNREGICIHTCPISCENGQCLLDGTCICQPGYVLDSETRKFCIPDCYHIACGLHQRCIAPGQCVCEKGYKWLDGLGCQPICLPHCGHGRCVAPNKCECFAGFIKRPGKNICEAECYINCLNGFCESRYKCQCHVGFAYDTLTSSCLPDCQGLCQHGVCIAPGVCKCFEGYNLQDNVCKPICEKGCGLYGKCIAPNKCACGTGLQLCLSGSCNSLGRCVCPAVSASSLINN</sequence>
<gene>
    <name evidence="6" type="ORF">FF38_00045</name>
</gene>
<keyword evidence="1" id="KW-1015">Disulfide bond</keyword>
<accession>A0A0L0BMD8</accession>
<feature type="transmembrane region" description="Helical" evidence="3">
    <location>
        <begin position="305"/>
        <end position="328"/>
    </location>
</feature>